<sequence length="183" mass="18214">MGRCANAVVQVPLVLVDARADPSDRWVRDRTYRARLGAAYRPAPSCRPGPSDGAPLGDAASRPCGAPGDGDGARAHRPPCAGEACEANRSSFRGAASDGDSAKRRAALTPPCGVGGPPCVGVVAGCGGGRLGGPAGPVPASGGNGPFAILLSCVSDAAADAIAWRGFVAPLAVLIPKALLPRW</sequence>
<dbReference type="EMBL" id="KQ976870">
    <property type="protein sequence ID" value="KYN07704.1"/>
    <property type="molecule type" value="Genomic_DNA"/>
</dbReference>
<keyword evidence="3" id="KW-1185">Reference proteome</keyword>
<gene>
    <name evidence="2" type="ORF">ALC62_01215</name>
</gene>
<reference evidence="2 3" key="1">
    <citation type="submission" date="2016-03" db="EMBL/GenBank/DDBJ databases">
        <title>Cyphomyrmex costatus WGS genome.</title>
        <authorList>
            <person name="Nygaard S."/>
            <person name="Hu H."/>
            <person name="Boomsma J."/>
            <person name="Zhang G."/>
        </authorList>
    </citation>
    <scope>NUCLEOTIDE SEQUENCE [LARGE SCALE GENOMIC DNA]</scope>
    <source>
        <strain evidence="2">MS0001</strain>
        <tissue evidence="2">Whole body</tissue>
    </source>
</reference>
<accession>A0A195D5I8</accession>
<feature type="region of interest" description="Disordered" evidence="1">
    <location>
        <begin position="41"/>
        <end position="79"/>
    </location>
</feature>
<name>A0A195D5I8_9HYME</name>
<evidence type="ECO:0000256" key="1">
    <source>
        <dbReference type="SAM" id="MobiDB-lite"/>
    </source>
</evidence>
<dbReference type="AlphaFoldDB" id="A0A195D5I8"/>
<evidence type="ECO:0000313" key="2">
    <source>
        <dbReference type="EMBL" id="KYN07704.1"/>
    </source>
</evidence>
<protein>
    <submittedName>
        <fullName evidence="2">Uncharacterized protein</fullName>
    </submittedName>
</protein>
<evidence type="ECO:0000313" key="3">
    <source>
        <dbReference type="Proteomes" id="UP000078542"/>
    </source>
</evidence>
<organism evidence="2 3">
    <name type="scientific">Cyphomyrmex costatus</name>
    <dbReference type="NCBI Taxonomy" id="456900"/>
    <lineage>
        <taxon>Eukaryota</taxon>
        <taxon>Metazoa</taxon>
        <taxon>Ecdysozoa</taxon>
        <taxon>Arthropoda</taxon>
        <taxon>Hexapoda</taxon>
        <taxon>Insecta</taxon>
        <taxon>Pterygota</taxon>
        <taxon>Neoptera</taxon>
        <taxon>Endopterygota</taxon>
        <taxon>Hymenoptera</taxon>
        <taxon>Apocrita</taxon>
        <taxon>Aculeata</taxon>
        <taxon>Formicoidea</taxon>
        <taxon>Formicidae</taxon>
        <taxon>Myrmicinae</taxon>
        <taxon>Cyphomyrmex</taxon>
    </lineage>
</organism>
<dbReference type="Proteomes" id="UP000078542">
    <property type="component" value="Unassembled WGS sequence"/>
</dbReference>
<proteinExistence type="predicted"/>